<evidence type="ECO:0000256" key="3">
    <source>
        <dbReference type="ARBA" id="ARBA00022598"/>
    </source>
</evidence>
<comment type="similarity">
    <text evidence="1 10">Belongs to the class-I aminoacyl-tRNA synthetase family.</text>
</comment>
<evidence type="ECO:0000256" key="4">
    <source>
        <dbReference type="ARBA" id="ARBA00022741"/>
    </source>
</evidence>
<dbReference type="AlphaFoldDB" id="A0A9P8NX37"/>
<organism evidence="12 13">
    <name type="scientific">Ogataea philodendri</name>
    <dbReference type="NCBI Taxonomy" id="1378263"/>
    <lineage>
        <taxon>Eukaryota</taxon>
        <taxon>Fungi</taxon>
        <taxon>Dikarya</taxon>
        <taxon>Ascomycota</taxon>
        <taxon>Saccharomycotina</taxon>
        <taxon>Pichiomycetes</taxon>
        <taxon>Pichiales</taxon>
        <taxon>Pichiaceae</taxon>
        <taxon>Ogataea</taxon>
    </lineage>
</organism>
<dbReference type="CDD" id="cd00814">
    <property type="entry name" value="MetRS_core"/>
    <property type="match status" value="1"/>
</dbReference>
<evidence type="ECO:0000256" key="5">
    <source>
        <dbReference type="ARBA" id="ARBA00022840"/>
    </source>
</evidence>
<evidence type="ECO:0000256" key="1">
    <source>
        <dbReference type="ARBA" id="ARBA00005594"/>
    </source>
</evidence>
<dbReference type="Proteomes" id="UP000769157">
    <property type="component" value="Unassembled WGS sequence"/>
</dbReference>
<dbReference type="Gene3D" id="1.10.730.10">
    <property type="entry name" value="Isoleucyl-tRNA Synthetase, Domain 1"/>
    <property type="match status" value="1"/>
</dbReference>
<evidence type="ECO:0000256" key="7">
    <source>
        <dbReference type="ARBA" id="ARBA00023146"/>
    </source>
</evidence>
<dbReference type="PANTHER" id="PTHR43326">
    <property type="entry name" value="METHIONYL-TRNA SYNTHETASE"/>
    <property type="match status" value="1"/>
</dbReference>
<evidence type="ECO:0000256" key="6">
    <source>
        <dbReference type="ARBA" id="ARBA00022917"/>
    </source>
</evidence>
<proteinExistence type="inferred from homology"/>
<dbReference type="InterPro" id="IPR023457">
    <property type="entry name" value="Met-tRNA_synth_2"/>
</dbReference>
<dbReference type="PANTHER" id="PTHR43326:SF1">
    <property type="entry name" value="METHIONINE--TRNA LIGASE, MITOCHONDRIAL"/>
    <property type="match status" value="1"/>
</dbReference>
<dbReference type="InterPro" id="IPR014729">
    <property type="entry name" value="Rossmann-like_a/b/a_fold"/>
</dbReference>
<dbReference type="EC" id="6.1.1.10" evidence="2"/>
<evidence type="ECO:0000256" key="10">
    <source>
        <dbReference type="RuleBase" id="RU363039"/>
    </source>
</evidence>
<dbReference type="InterPro" id="IPR033911">
    <property type="entry name" value="MetRS_core"/>
</dbReference>
<dbReference type="SUPFAM" id="SSF47323">
    <property type="entry name" value="Anticodon-binding domain of a subclass of class I aminoacyl-tRNA synthetases"/>
    <property type="match status" value="1"/>
</dbReference>
<comment type="catalytic activity">
    <reaction evidence="8">
        <text>tRNA(Met) + L-methionine + ATP = L-methionyl-tRNA(Met) + AMP + diphosphate</text>
        <dbReference type="Rhea" id="RHEA:13481"/>
        <dbReference type="Rhea" id="RHEA-COMP:9667"/>
        <dbReference type="Rhea" id="RHEA-COMP:9698"/>
        <dbReference type="ChEBI" id="CHEBI:30616"/>
        <dbReference type="ChEBI" id="CHEBI:33019"/>
        <dbReference type="ChEBI" id="CHEBI:57844"/>
        <dbReference type="ChEBI" id="CHEBI:78442"/>
        <dbReference type="ChEBI" id="CHEBI:78530"/>
        <dbReference type="ChEBI" id="CHEBI:456215"/>
        <dbReference type="EC" id="6.1.1.10"/>
    </reaction>
</comment>
<dbReference type="Gene3D" id="2.170.220.10">
    <property type="match status" value="1"/>
</dbReference>
<accession>A0A9P8NX37</accession>
<evidence type="ECO:0000256" key="8">
    <source>
        <dbReference type="ARBA" id="ARBA00047364"/>
    </source>
</evidence>
<keyword evidence="4 10" id="KW-0547">Nucleotide-binding</keyword>
<evidence type="ECO:0000313" key="13">
    <source>
        <dbReference type="Proteomes" id="UP000769157"/>
    </source>
</evidence>
<dbReference type="SUPFAM" id="SSF52374">
    <property type="entry name" value="Nucleotidylyl transferase"/>
    <property type="match status" value="1"/>
</dbReference>
<dbReference type="Gene3D" id="3.40.50.620">
    <property type="entry name" value="HUPs"/>
    <property type="match status" value="1"/>
</dbReference>
<name>A0A9P8NX37_9ASCO</name>
<dbReference type="InterPro" id="IPR014758">
    <property type="entry name" value="Met-tRNA_synth"/>
</dbReference>
<dbReference type="InterPro" id="IPR015413">
    <property type="entry name" value="Methionyl/Leucyl_tRNA_Synth"/>
</dbReference>
<keyword evidence="13" id="KW-1185">Reference proteome</keyword>
<gene>
    <name evidence="12" type="ORF">OGAPHI_006047</name>
</gene>
<dbReference type="FunFam" id="2.170.220.10:FF:000001">
    <property type="entry name" value="methionine--tRNA ligase, mitochondrial"/>
    <property type="match status" value="1"/>
</dbReference>
<dbReference type="OrthoDB" id="24670at2759"/>
<dbReference type="NCBIfam" id="TIGR00398">
    <property type="entry name" value="metG"/>
    <property type="match status" value="1"/>
</dbReference>
<dbReference type="GeneID" id="70238011"/>
<dbReference type="PRINTS" id="PR01041">
    <property type="entry name" value="TRNASYNTHMET"/>
</dbReference>
<dbReference type="Pfam" id="PF09334">
    <property type="entry name" value="tRNA-synt_1g"/>
    <property type="match status" value="2"/>
</dbReference>
<sequence>MIRSQIIISTRRFLSTAVSKKTVVTTPIFYVNSKPHIGHYYSMTLADVYNRWLKFNGESTYFTTGTDEHGLKVQTAAQAIGKDPKLFCDGLSAKFKELAATGDINYDRFIRTTDPDHLTAVQHFWTVLKENGHIYKGEHSGWYSVSDECFYTDQDVEEVDGKMVAKETGASVAFESEQNYFFRLSSFQDRLIQLLESNPSFVQPAVYYTTLLKSLKARDLEDLSISRPGSRVSWGIDVPDDSSQKMYVWFDALINYLTCMGYPGTEPLPDTLVHLVGKEIVKFHCVHWPCFLMACELPLPRSVFVHGHWLMDGRKMSKSRGNVADPIEIAEKYDIDALRLFMMRFSVLDGDCDYSEPKLNATRNEFIDKFCNLLTRSLSKKFHISRALQRVEQEGLPALLSQVDDQFSKDITDLYKQIDELADLVDPLYRKMELHKAVQTLWRLLPNVNGLFDVYEPWKLKGLENELKQDLVIFSALDSLRCLLILLQPVIPNYSKMLLDRLQVSPERRTREFAQIGKDTTYAHSATFAKGEKVPLQKIQL</sequence>
<dbReference type="GO" id="GO:0004825">
    <property type="term" value="F:methionine-tRNA ligase activity"/>
    <property type="evidence" value="ECO:0007669"/>
    <property type="project" value="UniProtKB-EC"/>
</dbReference>
<reference evidence="12" key="1">
    <citation type="journal article" date="2021" name="Open Biol.">
        <title>Shared evolutionary footprints suggest mitochondrial oxidative damage underlies multiple complex I losses in fungi.</title>
        <authorList>
            <person name="Schikora-Tamarit M.A."/>
            <person name="Marcet-Houben M."/>
            <person name="Nosek J."/>
            <person name="Gabaldon T."/>
        </authorList>
    </citation>
    <scope>NUCLEOTIDE SEQUENCE</scope>
    <source>
        <strain evidence="12">CBS6075</strain>
    </source>
</reference>
<feature type="domain" description="Methionyl/Leucyl tRNA synthetase" evidence="11">
    <location>
        <begin position="23"/>
        <end position="157"/>
    </location>
</feature>
<reference evidence="12" key="2">
    <citation type="submission" date="2021-01" db="EMBL/GenBank/DDBJ databases">
        <authorList>
            <person name="Schikora-Tamarit M.A."/>
        </authorList>
    </citation>
    <scope>NUCLEOTIDE SEQUENCE</scope>
    <source>
        <strain evidence="12">CBS6075</strain>
    </source>
</reference>
<comment type="caution">
    <text evidence="12">The sequence shown here is derived from an EMBL/GenBank/DDBJ whole genome shotgun (WGS) entry which is preliminary data.</text>
</comment>
<protein>
    <recommendedName>
        <fullName evidence="9">Probable methionine--tRNA ligase, mitochondrial</fullName>
        <ecNumber evidence="2">6.1.1.10</ecNumber>
    </recommendedName>
</protein>
<keyword evidence="6 10" id="KW-0648">Protein biosynthesis</keyword>
<evidence type="ECO:0000313" key="12">
    <source>
        <dbReference type="EMBL" id="KAH3661868.1"/>
    </source>
</evidence>
<dbReference type="EMBL" id="JAEUBE010000414">
    <property type="protein sequence ID" value="KAH3661868.1"/>
    <property type="molecule type" value="Genomic_DNA"/>
</dbReference>
<evidence type="ECO:0000256" key="9">
    <source>
        <dbReference type="ARBA" id="ARBA00068817"/>
    </source>
</evidence>
<dbReference type="RefSeq" id="XP_046058972.1">
    <property type="nucleotide sequence ID" value="XM_046207294.1"/>
</dbReference>
<evidence type="ECO:0000256" key="2">
    <source>
        <dbReference type="ARBA" id="ARBA00012838"/>
    </source>
</evidence>
<feature type="domain" description="Methionyl/Leucyl tRNA synthetase" evidence="11">
    <location>
        <begin position="168"/>
        <end position="377"/>
    </location>
</feature>
<dbReference type="GO" id="GO:0005739">
    <property type="term" value="C:mitochondrion"/>
    <property type="evidence" value="ECO:0007669"/>
    <property type="project" value="UniProtKB-ARBA"/>
</dbReference>
<keyword evidence="7 10" id="KW-0030">Aminoacyl-tRNA synthetase</keyword>
<keyword evidence="5 10" id="KW-0067">ATP-binding</keyword>
<dbReference type="GO" id="GO:0005524">
    <property type="term" value="F:ATP binding"/>
    <property type="evidence" value="ECO:0007669"/>
    <property type="project" value="UniProtKB-KW"/>
</dbReference>
<dbReference type="GO" id="GO:0006431">
    <property type="term" value="P:methionyl-tRNA aminoacylation"/>
    <property type="evidence" value="ECO:0007669"/>
    <property type="project" value="InterPro"/>
</dbReference>
<keyword evidence="3 10" id="KW-0436">Ligase</keyword>
<evidence type="ECO:0000259" key="11">
    <source>
        <dbReference type="Pfam" id="PF09334"/>
    </source>
</evidence>
<dbReference type="InterPro" id="IPR009080">
    <property type="entry name" value="tRNAsynth_Ia_anticodon-bd"/>
</dbReference>